<feature type="domain" description="Peptidase M20 dimerisation" evidence="8">
    <location>
        <begin position="183"/>
        <end position="272"/>
    </location>
</feature>
<comment type="caution">
    <text evidence="9">The sequence shown here is derived from an EMBL/GenBank/DDBJ whole genome shotgun (WGS) entry which is preliminary data.</text>
</comment>
<keyword evidence="2" id="KW-0645">Protease</keyword>
<dbReference type="SUPFAM" id="SSF55031">
    <property type="entry name" value="Bacterial exopeptidase dimerisation domain"/>
    <property type="match status" value="1"/>
</dbReference>
<accession>A0ABV8WX24</accession>
<dbReference type="SUPFAM" id="SSF53187">
    <property type="entry name" value="Zn-dependent exopeptidases"/>
    <property type="match status" value="1"/>
</dbReference>
<organism evidence="9 10">
    <name type="scientific">Gracilibacillus xinjiangensis</name>
    <dbReference type="NCBI Taxonomy" id="1193282"/>
    <lineage>
        <taxon>Bacteria</taxon>
        <taxon>Bacillati</taxon>
        <taxon>Bacillota</taxon>
        <taxon>Bacilli</taxon>
        <taxon>Bacillales</taxon>
        <taxon>Bacillaceae</taxon>
        <taxon>Gracilibacillus</taxon>
    </lineage>
</organism>
<proteinExistence type="inferred from homology"/>
<evidence type="ECO:0000256" key="5">
    <source>
        <dbReference type="ARBA" id="ARBA00022833"/>
    </source>
</evidence>
<keyword evidence="6" id="KW-0482">Metalloprotease</keyword>
<evidence type="ECO:0000256" key="2">
    <source>
        <dbReference type="ARBA" id="ARBA00022670"/>
    </source>
</evidence>
<keyword evidence="5" id="KW-0862">Zinc</keyword>
<evidence type="ECO:0000259" key="8">
    <source>
        <dbReference type="Pfam" id="PF07687"/>
    </source>
</evidence>
<dbReference type="InterPro" id="IPR001261">
    <property type="entry name" value="ArgE/DapE_CS"/>
</dbReference>
<dbReference type="PANTHER" id="PTHR42994:SF2">
    <property type="entry name" value="PEPTIDASE"/>
    <property type="match status" value="1"/>
</dbReference>
<sequence>MVRTERVIQQFMELVKIDSETQYEREIANYLLRFFKKSGLTVLEDNTAKHTNHEAGNILAHYPGNTKKESIYFTCHMDTVTPGKAIKPRIQNGFICSDGTTILGADDKAGIAAIMEAIQLLNEKQMEHGDIYFLITSGEESGLVGSRYFNEKSLPVKYGYALDSDGEVGQIITKAPSQVKLYATIYGKAAHAGVSPEKGISAISLTAKAITNMPLGRIDEETTANIGSFEGKGPTNVVCEQVLLIAEARSLSKDKLDKQVKAMTKALETTAESMGGNVDIKTEVMYPSYCFNEEDQVVKTAIRAVRNMGIEPATATSGGGSDANHLSGKGIPTINLAIGYENIHTTSERISTDQLVKIPELIIEIVKEVESI</sequence>
<evidence type="ECO:0000256" key="6">
    <source>
        <dbReference type="ARBA" id="ARBA00023049"/>
    </source>
</evidence>
<name>A0ABV8WX24_9BACI</name>
<protein>
    <submittedName>
        <fullName evidence="9">M20/M25/M40 family metallo-hydrolase</fullName>
    </submittedName>
</protein>
<reference evidence="10" key="1">
    <citation type="journal article" date="2019" name="Int. J. Syst. Evol. Microbiol.">
        <title>The Global Catalogue of Microorganisms (GCM) 10K type strain sequencing project: providing services to taxonomists for standard genome sequencing and annotation.</title>
        <authorList>
            <consortium name="The Broad Institute Genomics Platform"/>
            <consortium name="The Broad Institute Genome Sequencing Center for Infectious Disease"/>
            <person name="Wu L."/>
            <person name="Ma J."/>
        </authorList>
    </citation>
    <scope>NUCLEOTIDE SEQUENCE [LARGE SCALE GENOMIC DNA]</scope>
    <source>
        <strain evidence="10">CCUG 37865</strain>
    </source>
</reference>
<comment type="similarity">
    <text evidence="7">Belongs to the peptidase M42 family.</text>
</comment>
<dbReference type="InterPro" id="IPR036264">
    <property type="entry name" value="Bact_exopeptidase_dim_dom"/>
</dbReference>
<keyword evidence="4" id="KW-0378">Hydrolase</keyword>
<dbReference type="Gene3D" id="3.40.630.10">
    <property type="entry name" value="Zn peptidases"/>
    <property type="match status" value="1"/>
</dbReference>
<dbReference type="PIRSF" id="PIRSF001123">
    <property type="entry name" value="PepA_GA"/>
    <property type="match status" value="1"/>
</dbReference>
<dbReference type="Pfam" id="PF01546">
    <property type="entry name" value="Peptidase_M20"/>
    <property type="match status" value="1"/>
</dbReference>
<dbReference type="InterPro" id="IPR010162">
    <property type="entry name" value="PepT-like"/>
</dbReference>
<keyword evidence="10" id="KW-1185">Reference proteome</keyword>
<evidence type="ECO:0000256" key="7">
    <source>
        <dbReference type="PIRNR" id="PIRNR001123"/>
    </source>
</evidence>
<evidence type="ECO:0000256" key="3">
    <source>
        <dbReference type="ARBA" id="ARBA00022723"/>
    </source>
</evidence>
<gene>
    <name evidence="9" type="ORF">ACFOY7_14520</name>
</gene>
<evidence type="ECO:0000313" key="10">
    <source>
        <dbReference type="Proteomes" id="UP001595882"/>
    </source>
</evidence>
<dbReference type="Proteomes" id="UP001595882">
    <property type="component" value="Unassembled WGS sequence"/>
</dbReference>
<dbReference type="RefSeq" id="WP_390252819.1">
    <property type="nucleotide sequence ID" value="NZ_JBHSDT010000008.1"/>
</dbReference>
<dbReference type="InterPro" id="IPR002933">
    <property type="entry name" value="Peptidase_M20"/>
</dbReference>
<dbReference type="InterPro" id="IPR011650">
    <property type="entry name" value="Peptidase_M20_dimer"/>
</dbReference>
<dbReference type="PANTHER" id="PTHR42994">
    <property type="entry name" value="PEPTIDASE T"/>
    <property type="match status" value="1"/>
</dbReference>
<keyword evidence="3" id="KW-0479">Metal-binding</keyword>
<evidence type="ECO:0000313" key="9">
    <source>
        <dbReference type="EMBL" id="MFC4404280.1"/>
    </source>
</evidence>
<dbReference type="EMBL" id="JBHSDT010000008">
    <property type="protein sequence ID" value="MFC4404280.1"/>
    <property type="molecule type" value="Genomic_DNA"/>
</dbReference>
<dbReference type="Pfam" id="PF07687">
    <property type="entry name" value="M20_dimer"/>
    <property type="match status" value="1"/>
</dbReference>
<dbReference type="Gene3D" id="3.30.70.360">
    <property type="match status" value="1"/>
</dbReference>
<evidence type="ECO:0000256" key="1">
    <source>
        <dbReference type="ARBA" id="ARBA00001947"/>
    </source>
</evidence>
<comment type="cofactor">
    <cofactor evidence="1">
        <name>Zn(2+)</name>
        <dbReference type="ChEBI" id="CHEBI:29105"/>
    </cofactor>
</comment>
<dbReference type="PROSITE" id="PS00759">
    <property type="entry name" value="ARGE_DAPE_CPG2_2"/>
    <property type="match status" value="1"/>
</dbReference>
<dbReference type="NCBIfam" id="TIGR01883">
    <property type="entry name" value="PepT-like"/>
    <property type="match status" value="1"/>
</dbReference>
<evidence type="ECO:0000256" key="4">
    <source>
        <dbReference type="ARBA" id="ARBA00022801"/>
    </source>
</evidence>
<dbReference type="InterPro" id="IPR008007">
    <property type="entry name" value="Peptidase_M42"/>
</dbReference>